<comment type="caution">
    <text evidence="1">The sequence shown here is derived from an EMBL/GenBank/DDBJ whole genome shotgun (WGS) entry which is preliminary data.</text>
</comment>
<dbReference type="EMBL" id="JAHRIN010067457">
    <property type="protein sequence ID" value="MEQ2214532.1"/>
    <property type="molecule type" value="Genomic_DNA"/>
</dbReference>
<evidence type="ECO:0000313" key="2">
    <source>
        <dbReference type="Proteomes" id="UP001434883"/>
    </source>
</evidence>
<organism evidence="1 2">
    <name type="scientific">Xenoophorus captivus</name>
    <dbReference type="NCBI Taxonomy" id="1517983"/>
    <lineage>
        <taxon>Eukaryota</taxon>
        <taxon>Metazoa</taxon>
        <taxon>Chordata</taxon>
        <taxon>Craniata</taxon>
        <taxon>Vertebrata</taxon>
        <taxon>Euteleostomi</taxon>
        <taxon>Actinopterygii</taxon>
        <taxon>Neopterygii</taxon>
        <taxon>Teleostei</taxon>
        <taxon>Neoteleostei</taxon>
        <taxon>Acanthomorphata</taxon>
        <taxon>Ovalentaria</taxon>
        <taxon>Atherinomorphae</taxon>
        <taxon>Cyprinodontiformes</taxon>
        <taxon>Goodeidae</taxon>
        <taxon>Xenoophorus</taxon>
    </lineage>
</organism>
<gene>
    <name evidence="1" type="ORF">XENOCAPTIV_011119</name>
</gene>
<evidence type="ECO:0000313" key="1">
    <source>
        <dbReference type="EMBL" id="MEQ2214532.1"/>
    </source>
</evidence>
<proteinExistence type="predicted"/>
<protein>
    <submittedName>
        <fullName evidence="1">Uncharacterized protein</fullName>
    </submittedName>
</protein>
<dbReference type="InterPro" id="IPR029044">
    <property type="entry name" value="Nucleotide-diphossugar_trans"/>
</dbReference>
<dbReference type="Proteomes" id="UP001434883">
    <property type="component" value="Unassembled WGS sequence"/>
</dbReference>
<keyword evidence="2" id="KW-1185">Reference proteome</keyword>
<dbReference type="Gene3D" id="3.90.550.10">
    <property type="entry name" value="Spore Coat Polysaccharide Biosynthesis Protein SpsA, Chain A"/>
    <property type="match status" value="1"/>
</dbReference>
<reference evidence="1 2" key="1">
    <citation type="submission" date="2021-06" db="EMBL/GenBank/DDBJ databases">
        <authorList>
            <person name="Palmer J.M."/>
        </authorList>
    </citation>
    <scope>NUCLEOTIDE SEQUENCE [LARGE SCALE GENOMIC DNA]</scope>
    <source>
        <strain evidence="1 2">XC_2019</strain>
        <tissue evidence="1">Muscle</tissue>
    </source>
</reference>
<sequence length="214" mass="24767">MQRLIVYNWLVVVAFAGVSSVAARRILVTPQHVIPEVGRISTIFHFYSACLANRFAFVRLTFVHNSLNPKCCQIGALSVSGVFNSRAWPTLPEWPDVKTPSMQTRVWWCLSERVAHKGMAQFQEMMRQQLESSMDTELEKLVDTVSGTDRDVCKKDFKGFKNLFHRFLQVKGPSVEWIKIKRPPEDSYRVPENKTFWLYLYPEDFPISPALRPL</sequence>
<name>A0ABV0S1V6_9TELE</name>
<accession>A0ABV0S1V6</accession>